<dbReference type="CDD" id="cd00077">
    <property type="entry name" value="HDc"/>
    <property type="match status" value="1"/>
</dbReference>
<feature type="domain" description="HD" evidence="1">
    <location>
        <begin position="45"/>
        <end position="155"/>
    </location>
</feature>
<evidence type="ECO:0000259" key="1">
    <source>
        <dbReference type="PROSITE" id="PS51831"/>
    </source>
</evidence>
<proteinExistence type="predicted"/>
<dbReference type="EMBL" id="BSCI01000003">
    <property type="protein sequence ID" value="GLG86084.1"/>
    <property type="molecule type" value="Genomic_DNA"/>
</dbReference>
<organism evidence="2 3">
    <name type="scientific">Coprococcus comes</name>
    <dbReference type="NCBI Taxonomy" id="410072"/>
    <lineage>
        <taxon>Bacteria</taxon>
        <taxon>Bacillati</taxon>
        <taxon>Bacillota</taxon>
        <taxon>Clostridia</taxon>
        <taxon>Lachnospirales</taxon>
        <taxon>Lachnospiraceae</taxon>
        <taxon>Coprococcus</taxon>
    </lineage>
</organism>
<dbReference type="SMART" id="SM00471">
    <property type="entry name" value="HDc"/>
    <property type="match status" value="1"/>
</dbReference>
<comment type="caution">
    <text evidence="2">The sequence shown here is derived from an EMBL/GenBank/DDBJ whole genome shotgun (WGS) entry which is preliminary data.</text>
</comment>
<reference evidence="2" key="1">
    <citation type="submission" date="2022-09" db="EMBL/GenBank/DDBJ databases">
        <title>Draft genome sequence of Coprococcus comes strain 31264.</title>
        <authorList>
            <person name="Atsushi H."/>
            <person name="Moriya O."/>
            <person name="Mitsuo S."/>
        </authorList>
    </citation>
    <scope>NUCLEOTIDE SEQUENCE</scope>
    <source>
        <strain evidence="2">JCM 31264</strain>
    </source>
</reference>
<name>A0AA37VGX6_9FIRM</name>
<protein>
    <submittedName>
        <fullName evidence="2">HD domain-containing protein</fullName>
    </submittedName>
</protein>
<dbReference type="PROSITE" id="PS51831">
    <property type="entry name" value="HD"/>
    <property type="match status" value="1"/>
</dbReference>
<dbReference type="RefSeq" id="WP_242860772.1">
    <property type="nucleotide sequence ID" value="NZ_BSCI01000003.1"/>
</dbReference>
<dbReference type="Proteomes" id="UP001145109">
    <property type="component" value="Unassembled WGS sequence"/>
</dbReference>
<dbReference type="InterPro" id="IPR003607">
    <property type="entry name" value="HD/PDEase_dom"/>
</dbReference>
<accession>A0AA37VGX6</accession>
<dbReference type="Gene3D" id="1.10.3210.10">
    <property type="entry name" value="Hypothetical protein af1432"/>
    <property type="match status" value="1"/>
</dbReference>
<dbReference type="InterPro" id="IPR006674">
    <property type="entry name" value="HD_domain"/>
</dbReference>
<dbReference type="SUPFAM" id="SSF109604">
    <property type="entry name" value="HD-domain/PDEase-like"/>
    <property type="match status" value="1"/>
</dbReference>
<evidence type="ECO:0000313" key="2">
    <source>
        <dbReference type="EMBL" id="GLG86084.1"/>
    </source>
</evidence>
<evidence type="ECO:0000313" key="3">
    <source>
        <dbReference type="Proteomes" id="UP001145109"/>
    </source>
</evidence>
<dbReference type="Pfam" id="PF01966">
    <property type="entry name" value="HD"/>
    <property type="match status" value="1"/>
</dbReference>
<reference evidence="2" key="2">
    <citation type="submission" date="2022-11" db="EMBL/GenBank/DDBJ databases">
        <title>Draft genome sequence of Coprococcus comes strain 31264.</title>
        <authorList>
            <person name="Hisatomi A."/>
            <person name="Ohkuma M."/>
            <person name="Sakamoto M."/>
        </authorList>
    </citation>
    <scope>NUCLEOTIDE SEQUENCE</scope>
    <source>
        <strain evidence="2">JCM 31264</strain>
    </source>
</reference>
<sequence>MEIKRKLEEQRSMQRIWKIYEHPLFIEGLVKNKDAEKERIFCHHDMNHFLDVARLMYIFSMERGYAFGKEAIYATALLHDIGKWQQYKAGVPHEIASAEIAKRILEETGFTKEESDRILFAILSHRGNAEETENAGQDKWQLAEILYDADKISRACYTCPAEKDCNWSGEKKNQKIIW</sequence>
<dbReference type="AlphaFoldDB" id="A0AA37VGX6"/>
<gene>
    <name evidence="2" type="ORF">comes_06290</name>
</gene>